<evidence type="ECO:0000313" key="16">
    <source>
        <dbReference type="EMBL" id="SDM34553.1"/>
    </source>
</evidence>
<feature type="signal peptide" evidence="13">
    <location>
        <begin position="1"/>
        <end position="21"/>
    </location>
</feature>
<evidence type="ECO:0000259" key="14">
    <source>
        <dbReference type="Pfam" id="PF00593"/>
    </source>
</evidence>
<evidence type="ECO:0000256" key="2">
    <source>
        <dbReference type="ARBA" id="ARBA00022448"/>
    </source>
</evidence>
<gene>
    <name evidence="16" type="ORF">SAMN05421813_11047</name>
</gene>
<dbReference type="PANTHER" id="PTHR30069">
    <property type="entry name" value="TONB-DEPENDENT OUTER MEMBRANE RECEPTOR"/>
    <property type="match status" value="1"/>
</dbReference>
<dbReference type="PANTHER" id="PTHR30069:SF29">
    <property type="entry name" value="HEMOGLOBIN AND HEMOGLOBIN-HAPTOGLOBIN-BINDING PROTEIN 1-RELATED"/>
    <property type="match status" value="1"/>
</dbReference>
<dbReference type="InterPro" id="IPR000531">
    <property type="entry name" value="Beta-barrel_TonB"/>
</dbReference>
<keyword evidence="3 10" id="KW-1134">Transmembrane beta strand</keyword>
<reference evidence="17" key="1">
    <citation type="submission" date="2016-10" db="EMBL/GenBank/DDBJ databases">
        <authorList>
            <person name="Varghese N."/>
            <person name="Submissions S."/>
        </authorList>
    </citation>
    <scope>NUCLEOTIDE SEQUENCE [LARGE SCALE GENOMIC DNA]</scope>
    <source>
        <strain evidence="17">DSM 24536</strain>
    </source>
</reference>
<comment type="subcellular location">
    <subcellularLocation>
        <location evidence="1 10">Cell outer membrane</location>
        <topology evidence="1 10">Multi-pass membrane protein</topology>
    </subcellularLocation>
</comment>
<dbReference type="NCBIfam" id="TIGR04056">
    <property type="entry name" value="OMP_RagA_SusC"/>
    <property type="match status" value="1"/>
</dbReference>
<keyword evidence="8" id="KW-0675">Receptor</keyword>
<evidence type="ECO:0000256" key="6">
    <source>
        <dbReference type="ARBA" id="ARBA00023077"/>
    </source>
</evidence>
<evidence type="ECO:0000256" key="4">
    <source>
        <dbReference type="ARBA" id="ARBA00022692"/>
    </source>
</evidence>
<evidence type="ECO:0000256" key="8">
    <source>
        <dbReference type="ARBA" id="ARBA00023170"/>
    </source>
</evidence>
<keyword evidence="7 10" id="KW-0472">Membrane</keyword>
<organism evidence="16 17">
    <name type="scientific">Daejeonella rubra</name>
    <dbReference type="NCBI Taxonomy" id="990371"/>
    <lineage>
        <taxon>Bacteria</taxon>
        <taxon>Pseudomonadati</taxon>
        <taxon>Bacteroidota</taxon>
        <taxon>Sphingobacteriia</taxon>
        <taxon>Sphingobacteriales</taxon>
        <taxon>Sphingobacteriaceae</taxon>
        <taxon>Daejeonella</taxon>
    </lineage>
</organism>
<dbReference type="Pfam" id="PF00593">
    <property type="entry name" value="TonB_dep_Rec_b-barrel"/>
    <property type="match status" value="1"/>
</dbReference>
<evidence type="ECO:0000256" key="7">
    <source>
        <dbReference type="ARBA" id="ARBA00023136"/>
    </source>
</evidence>
<dbReference type="InterPro" id="IPR012910">
    <property type="entry name" value="Plug_dom"/>
</dbReference>
<dbReference type="NCBIfam" id="TIGR04057">
    <property type="entry name" value="SusC_RagA_signa"/>
    <property type="match status" value="1"/>
</dbReference>
<dbReference type="InterPro" id="IPR008969">
    <property type="entry name" value="CarboxyPept-like_regulatory"/>
</dbReference>
<proteinExistence type="inferred from homology"/>
<sequence>MMKKIYNLVLLLLFCQTFVFAQNVSVTGKVTDSENLPLPAVSIKVSGSTQGTSTDNNGNFTISVPSNASLVFTYIGFASQTIAVQGRTTLNVKLATDSKMLEGVVVTALGIERSSKSLSYATTNVSAEDLNQVKGANVLNSLAGKAAGVFVTQGSGGPGSSPRIVLRGNKSISGGNSPLYVVDGVPVGGFSDFNSEDIESLQILQGASAAALYGSQAANGVILITTQKGKLGKTSVNFASTATYDSPFVLPELQTSYGQGLGGVARTGINDSWGPKITTGNDSHIKEFFQTGENYLNSLSLSSGNETQRVYLSYANTNSKAMIPGYKYGRNNVTLRGSSKAFNNKLSLDGGINYIGTQTKNQNGSSWTNSPMFGLYLFPMGDNMDKYSPNGGGVWNATRGFFVQNWPYMKNEHSSNQNPYWIINKIQNDSFRNRTNMNGSAKIDITDWLNVAGRTTFNNYSSDSDSRQGASSDPINTGANGGYQKSVSSGSELYTDVLLSANKALSDNIKVNAVAGFSNTITKSDATYNGTNGASNSLYYADYFSLQGLTGNFVSTSSKTKRIDRAVFGTASFGYKETLFFDVTGRNEWSSTTETPFFYPSAGLAYVLTNTIGATDAISFAKLRATYAEVGNALPFGAAARNSNYGVGPDESVSGRGTLPFFSGTDTITLKPERSKSYEFGADVRFFKDKLNLSVTYYNATTEDQVFTITAPTGAGASSFYINGGTIQNKGIEASLSYNASFGKLKWTPSVNFSRNTNRIKELSTLLTTDRFVLNSGNRLTNLFLLRPGSALLQGRKYGAYHDLFGKTYLYDANGVQQFNATTGLPLLSTTDDQYIGNANPDFLLNLNNQFTYKNFNVSFLVDGRFGGLVSSSTEQWLDYKGLSKRSGEARDAGGVNLNGKVISPELYYGYISAKADYGAAGLEYTYSSTNIRLRELAIGYTLPKFSNTFKNVNLSLVGRNVLFFYKKAPFDPELALGTGNGNQGFESFQIPSATSVGLTLRAGF</sequence>
<feature type="domain" description="TonB-dependent receptor-like beta-barrel" evidence="14">
    <location>
        <begin position="396"/>
        <end position="782"/>
    </location>
</feature>
<keyword evidence="4 10" id="KW-0812">Transmembrane</keyword>
<evidence type="ECO:0000256" key="1">
    <source>
        <dbReference type="ARBA" id="ARBA00004571"/>
    </source>
</evidence>
<evidence type="ECO:0000256" key="11">
    <source>
        <dbReference type="RuleBase" id="RU003357"/>
    </source>
</evidence>
<dbReference type="SUPFAM" id="SSF49464">
    <property type="entry name" value="Carboxypeptidase regulatory domain-like"/>
    <property type="match status" value="1"/>
</dbReference>
<evidence type="ECO:0000313" key="17">
    <source>
        <dbReference type="Proteomes" id="UP000199226"/>
    </source>
</evidence>
<feature type="compositionally biased region" description="Polar residues" evidence="12">
    <location>
        <begin position="474"/>
        <end position="483"/>
    </location>
</feature>
<evidence type="ECO:0000256" key="9">
    <source>
        <dbReference type="ARBA" id="ARBA00023237"/>
    </source>
</evidence>
<keyword evidence="6 11" id="KW-0798">TonB box</keyword>
<dbReference type="GO" id="GO:0044718">
    <property type="term" value="P:siderophore transmembrane transport"/>
    <property type="evidence" value="ECO:0007669"/>
    <property type="project" value="TreeGrafter"/>
</dbReference>
<dbReference type="Gene3D" id="2.40.170.20">
    <property type="entry name" value="TonB-dependent receptor, beta-barrel domain"/>
    <property type="match status" value="1"/>
</dbReference>
<dbReference type="Pfam" id="PF07715">
    <property type="entry name" value="Plug"/>
    <property type="match status" value="1"/>
</dbReference>
<keyword evidence="2 10" id="KW-0813">Transport</keyword>
<feature type="region of interest" description="Disordered" evidence="12">
    <location>
        <begin position="460"/>
        <end position="483"/>
    </location>
</feature>
<dbReference type="Proteomes" id="UP000199226">
    <property type="component" value="Unassembled WGS sequence"/>
</dbReference>
<dbReference type="SUPFAM" id="SSF56935">
    <property type="entry name" value="Porins"/>
    <property type="match status" value="1"/>
</dbReference>
<dbReference type="Pfam" id="PF13715">
    <property type="entry name" value="CarbopepD_reg_2"/>
    <property type="match status" value="1"/>
</dbReference>
<dbReference type="InterPro" id="IPR036942">
    <property type="entry name" value="Beta-barrel_TonB_sf"/>
</dbReference>
<dbReference type="InterPro" id="IPR023997">
    <property type="entry name" value="TonB-dep_OMP_SusC/RagA_CS"/>
</dbReference>
<dbReference type="RefSeq" id="WP_176767653.1">
    <property type="nucleotide sequence ID" value="NZ_FNHH01000010.1"/>
</dbReference>
<dbReference type="EMBL" id="FNHH01000010">
    <property type="protein sequence ID" value="SDM34553.1"/>
    <property type="molecule type" value="Genomic_DNA"/>
</dbReference>
<feature type="chain" id="PRO_5011764627" evidence="13">
    <location>
        <begin position="22"/>
        <end position="1005"/>
    </location>
</feature>
<dbReference type="InterPro" id="IPR039426">
    <property type="entry name" value="TonB-dep_rcpt-like"/>
</dbReference>
<dbReference type="AlphaFoldDB" id="A0A1G9SGF3"/>
<feature type="domain" description="TonB-dependent receptor plug" evidence="15">
    <location>
        <begin position="117"/>
        <end position="221"/>
    </location>
</feature>
<name>A0A1G9SGF3_9SPHI</name>
<dbReference type="GO" id="GO:0015344">
    <property type="term" value="F:siderophore uptake transmembrane transporter activity"/>
    <property type="evidence" value="ECO:0007669"/>
    <property type="project" value="TreeGrafter"/>
</dbReference>
<keyword evidence="17" id="KW-1185">Reference proteome</keyword>
<evidence type="ECO:0000256" key="5">
    <source>
        <dbReference type="ARBA" id="ARBA00022729"/>
    </source>
</evidence>
<keyword evidence="9 10" id="KW-0998">Cell outer membrane</keyword>
<evidence type="ECO:0000256" key="12">
    <source>
        <dbReference type="SAM" id="MobiDB-lite"/>
    </source>
</evidence>
<evidence type="ECO:0000256" key="3">
    <source>
        <dbReference type="ARBA" id="ARBA00022452"/>
    </source>
</evidence>
<evidence type="ECO:0000259" key="15">
    <source>
        <dbReference type="Pfam" id="PF07715"/>
    </source>
</evidence>
<evidence type="ECO:0000256" key="10">
    <source>
        <dbReference type="PROSITE-ProRule" id="PRU01360"/>
    </source>
</evidence>
<accession>A0A1G9SGF3</accession>
<comment type="similarity">
    <text evidence="10 11">Belongs to the TonB-dependent receptor family.</text>
</comment>
<dbReference type="Gene3D" id="2.60.40.1120">
    <property type="entry name" value="Carboxypeptidase-like, regulatory domain"/>
    <property type="match status" value="1"/>
</dbReference>
<evidence type="ECO:0000256" key="13">
    <source>
        <dbReference type="SAM" id="SignalP"/>
    </source>
</evidence>
<feature type="compositionally biased region" description="Low complexity" evidence="12">
    <location>
        <begin position="461"/>
        <end position="473"/>
    </location>
</feature>
<dbReference type="STRING" id="990371.SAMN05421813_11047"/>
<dbReference type="InterPro" id="IPR023996">
    <property type="entry name" value="TonB-dep_OMP_SusC/RagA"/>
</dbReference>
<dbReference type="PROSITE" id="PS52016">
    <property type="entry name" value="TONB_DEPENDENT_REC_3"/>
    <property type="match status" value="1"/>
</dbReference>
<dbReference type="GO" id="GO:0009279">
    <property type="term" value="C:cell outer membrane"/>
    <property type="evidence" value="ECO:0007669"/>
    <property type="project" value="UniProtKB-SubCell"/>
</dbReference>
<protein>
    <submittedName>
        <fullName evidence="16">TonB-linked outer membrane protein, SusC/RagA family</fullName>
    </submittedName>
</protein>
<keyword evidence="5 13" id="KW-0732">Signal</keyword>
<dbReference type="InterPro" id="IPR037066">
    <property type="entry name" value="Plug_dom_sf"/>
</dbReference>
<dbReference type="Gene3D" id="2.170.130.10">
    <property type="entry name" value="TonB-dependent receptor, plug domain"/>
    <property type="match status" value="1"/>
</dbReference>